<keyword evidence="1" id="KW-0732">Signal</keyword>
<keyword evidence="3" id="KW-1185">Reference proteome</keyword>
<dbReference type="EMBL" id="JACRUM010000001">
    <property type="protein sequence ID" value="MBC5862322.1"/>
    <property type="molecule type" value="Genomic_DNA"/>
</dbReference>
<evidence type="ECO:0000313" key="3">
    <source>
        <dbReference type="Proteomes" id="UP000621670"/>
    </source>
</evidence>
<evidence type="ECO:0000313" key="2">
    <source>
        <dbReference type="EMBL" id="MBC5862322.1"/>
    </source>
</evidence>
<accession>A0ABR7JCV2</accession>
<feature type="chain" id="PRO_5045321147" evidence="1">
    <location>
        <begin position="28"/>
        <end position="497"/>
    </location>
</feature>
<dbReference type="RefSeq" id="WP_166133025.1">
    <property type="nucleotide sequence ID" value="NZ_JAAOBY010000001.1"/>
</dbReference>
<name>A0ABR7JCV2_9FLAO</name>
<comment type="caution">
    <text evidence="2">The sequence shown here is derived from an EMBL/GenBank/DDBJ whole genome shotgun (WGS) entry which is preliminary data.</text>
</comment>
<sequence length="497" mass="52873">MKKNYFTSRKLQSCLLFFMILTATVSAQVGVGTITPDASSVLDVSSTTQGMLTPRMTTAQKNAIASPADGLMVYDTDLKAFCYYNQSVTAWTQMNSATTGRLKFKRIKSSDVLSTVLAAELANGGGSKYVLDSGTYYEINGTINVNFPIDLNNAYLVGLDANEDVLFKSSGTLFEGATGGTVKNLGIAGGSAVFNLVASGNTQTFIFRDSIVSGSANVGTISGFGLVFFSVINYSGNTTGITFGTSTRVLLSNTAWFGNNTGTFEKFTGTFSFIQKQGGFCEVNGSAMGVDVSSNPIITGDAVMESVVFTGTNTEGYVGRYATGSYAGYNFNNSWNVRCAGIPTETDAVAAGDFTFDYPVGQGVQTTFSGSSINPTAILKVAGVSASTNLFRFSTGGVSNRLVYDGKKKRLFQVTGSISFQVPNPGTYIIYIAKNNQVINQFKIYGRGLITNDIVIVPLDALVELSNSDYVEVYAQRLVSTFNGDSIITPNLTLIVK</sequence>
<protein>
    <submittedName>
        <fullName evidence="2">Uncharacterized protein</fullName>
    </submittedName>
</protein>
<feature type="signal peptide" evidence="1">
    <location>
        <begin position="1"/>
        <end position="27"/>
    </location>
</feature>
<dbReference type="Proteomes" id="UP000621670">
    <property type="component" value="Unassembled WGS sequence"/>
</dbReference>
<organism evidence="2 3">
    <name type="scientific">Flavobacterium turcicum</name>
    <dbReference type="NCBI Taxonomy" id="2764718"/>
    <lineage>
        <taxon>Bacteria</taxon>
        <taxon>Pseudomonadati</taxon>
        <taxon>Bacteroidota</taxon>
        <taxon>Flavobacteriia</taxon>
        <taxon>Flavobacteriales</taxon>
        <taxon>Flavobacteriaceae</taxon>
        <taxon>Flavobacterium</taxon>
    </lineage>
</organism>
<reference evidence="2 3" key="1">
    <citation type="submission" date="2020-08" db="EMBL/GenBank/DDBJ databases">
        <title>Description of novel Flavobacterium F-400 isolate.</title>
        <authorList>
            <person name="Saticioglu I."/>
            <person name="Duman M."/>
            <person name="Altun S."/>
        </authorList>
    </citation>
    <scope>NUCLEOTIDE SEQUENCE [LARGE SCALE GENOMIC DNA]</scope>
    <source>
        <strain evidence="2 3">F-400</strain>
    </source>
</reference>
<proteinExistence type="predicted"/>
<gene>
    <name evidence="2" type="ORF">H8R26_02695</name>
</gene>
<evidence type="ECO:0000256" key="1">
    <source>
        <dbReference type="SAM" id="SignalP"/>
    </source>
</evidence>